<dbReference type="PANTHER" id="PTHR46268:SF6">
    <property type="entry name" value="UNIVERSAL STRESS PROTEIN UP12"/>
    <property type="match status" value="1"/>
</dbReference>
<dbReference type="CDD" id="cd00293">
    <property type="entry name" value="USP-like"/>
    <property type="match status" value="1"/>
</dbReference>
<dbReference type="InterPro" id="IPR014729">
    <property type="entry name" value="Rossmann-like_a/b/a_fold"/>
</dbReference>
<dbReference type="PRINTS" id="PR01438">
    <property type="entry name" value="UNVRSLSTRESS"/>
</dbReference>
<dbReference type="RefSeq" id="WP_336599968.1">
    <property type="nucleotide sequence ID" value="NZ_JACFYJ010000042.1"/>
</dbReference>
<dbReference type="InterPro" id="IPR006015">
    <property type="entry name" value="Universal_stress_UspA"/>
</dbReference>
<accession>A0ABU8IWG1</accession>
<dbReference type="EMBL" id="JACFYJ010000042">
    <property type="protein sequence ID" value="MEI5999987.1"/>
    <property type="molecule type" value="Genomic_DNA"/>
</dbReference>
<organism evidence="3 4">
    <name type="scientific">Paraburkholderia bengalensis</name>
    <dbReference type="NCBI Taxonomy" id="2747562"/>
    <lineage>
        <taxon>Bacteria</taxon>
        <taxon>Pseudomonadati</taxon>
        <taxon>Pseudomonadota</taxon>
        <taxon>Betaproteobacteria</taxon>
        <taxon>Burkholderiales</taxon>
        <taxon>Burkholderiaceae</taxon>
        <taxon>Paraburkholderia</taxon>
    </lineage>
</organism>
<evidence type="ECO:0000256" key="1">
    <source>
        <dbReference type="ARBA" id="ARBA00008791"/>
    </source>
</evidence>
<evidence type="ECO:0000313" key="4">
    <source>
        <dbReference type="Proteomes" id="UP001386437"/>
    </source>
</evidence>
<reference evidence="3 4" key="1">
    <citation type="journal article" date="2022" name="Arch. Microbiol.">
        <title>Paraburkholderia bengalensis sp. nov. isolated from roots of Oryza sativa, IR64.</title>
        <authorList>
            <person name="Nag P."/>
            <person name="Mondal N."/>
            <person name="Sarkar J."/>
            <person name="Das S."/>
        </authorList>
    </citation>
    <scope>NUCLEOTIDE SEQUENCE [LARGE SCALE GENOMIC DNA]</scope>
    <source>
        <strain evidence="3 4">IR64_4_BI</strain>
    </source>
</reference>
<protein>
    <submittedName>
        <fullName evidence="3">Universal stress protein</fullName>
    </submittedName>
</protein>
<sequence>MYKRIMVALDGSKSSAHVLEEAVKMAGLTQGTVHAVYVVDKSPLFNYAGYYDPIALVDALRKDGRETLQNAEAACKAAGVACEAELIETERLSEDVAETLRHYAARTGAELAVLGTHGRRGVRRVVLGSVAERFVRFAECPVLLVRGVESRQESRQESGTDA</sequence>
<dbReference type="Gene3D" id="3.40.50.620">
    <property type="entry name" value="HUPs"/>
    <property type="match status" value="1"/>
</dbReference>
<evidence type="ECO:0000313" key="3">
    <source>
        <dbReference type="EMBL" id="MEI5999987.1"/>
    </source>
</evidence>
<proteinExistence type="inferred from homology"/>
<gene>
    <name evidence="3" type="ORF">H3V53_23085</name>
</gene>
<evidence type="ECO:0000259" key="2">
    <source>
        <dbReference type="Pfam" id="PF00582"/>
    </source>
</evidence>
<dbReference type="Pfam" id="PF00582">
    <property type="entry name" value="Usp"/>
    <property type="match status" value="1"/>
</dbReference>
<dbReference type="PANTHER" id="PTHR46268">
    <property type="entry name" value="STRESS RESPONSE PROTEIN NHAX"/>
    <property type="match status" value="1"/>
</dbReference>
<dbReference type="InterPro" id="IPR006016">
    <property type="entry name" value="UspA"/>
</dbReference>
<keyword evidence="4" id="KW-1185">Reference proteome</keyword>
<name>A0ABU8IWG1_9BURK</name>
<comment type="caution">
    <text evidence="3">The sequence shown here is derived from an EMBL/GenBank/DDBJ whole genome shotgun (WGS) entry which is preliminary data.</text>
</comment>
<dbReference type="SUPFAM" id="SSF52402">
    <property type="entry name" value="Adenine nucleotide alpha hydrolases-like"/>
    <property type="match status" value="1"/>
</dbReference>
<comment type="similarity">
    <text evidence="1">Belongs to the universal stress protein A family.</text>
</comment>
<feature type="domain" description="UspA" evidence="2">
    <location>
        <begin position="1"/>
        <end position="146"/>
    </location>
</feature>
<dbReference type="Proteomes" id="UP001386437">
    <property type="component" value="Unassembled WGS sequence"/>
</dbReference>